<evidence type="ECO:0000313" key="9">
    <source>
        <dbReference type="EMBL" id="KAH7282870.1"/>
    </source>
</evidence>
<feature type="domain" description="WWE" evidence="6">
    <location>
        <begin position="24"/>
        <end position="110"/>
    </location>
</feature>
<keyword evidence="10" id="KW-1185">Reference proteome</keyword>
<dbReference type="Proteomes" id="UP000825935">
    <property type="component" value="Chromosome 35"/>
</dbReference>
<dbReference type="Pfam" id="PF12174">
    <property type="entry name" value="RST"/>
    <property type="match status" value="1"/>
</dbReference>
<keyword evidence="3" id="KW-0346">Stress response</keyword>
<dbReference type="PANTHER" id="PTHR32263">
    <property type="entry name" value="INACTIVE POLY [ADP-RIBOSE] POLYMERASE SRO4-RELATED"/>
    <property type="match status" value="1"/>
</dbReference>
<dbReference type="GO" id="GO:0003950">
    <property type="term" value="F:NAD+ poly-ADP-ribosyltransferase activity"/>
    <property type="evidence" value="ECO:0007669"/>
    <property type="project" value="InterPro"/>
</dbReference>
<evidence type="ECO:0000256" key="3">
    <source>
        <dbReference type="ARBA" id="ARBA00023016"/>
    </source>
</evidence>
<dbReference type="SUPFAM" id="SSF117839">
    <property type="entry name" value="WWE domain"/>
    <property type="match status" value="1"/>
</dbReference>
<evidence type="ECO:0000259" key="7">
    <source>
        <dbReference type="PROSITE" id="PS51059"/>
    </source>
</evidence>
<keyword evidence="4" id="KW-0539">Nucleus</keyword>
<dbReference type="GO" id="GO:0005634">
    <property type="term" value="C:nucleus"/>
    <property type="evidence" value="ECO:0007669"/>
    <property type="project" value="UniProtKB-SubCell"/>
</dbReference>
<dbReference type="Pfam" id="PF23467">
    <property type="entry name" value="WWE_5"/>
    <property type="match status" value="1"/>
</dbReference>
<evidence type="ECO:0000259" key="8">
    <source>
        <dbReference type="PROSITE" id="PS51879"/>
    </source>
</evidence>
<comment type="caution">
    <text evidence="9">The sequence shown here is derived from an EMBL/GenBank/DDBJ whole genome shotgun (WGS) entry which is preliminary data.</text>
</comment>
<dbReference type="EMBL" id="CM035440">
    <property type="protein sequence ID" value="KAH7282870.1"/>
    <property type="molecule type" value="Genomic_DNA"/>
</dbReference>
<dbReference type="PANTHER" id="PTHR32263:SF12">
    <property type="entry name" value="INACTIVE POLY [ADP-RIBOSE] POLYMERASE SRO4-RELATED"/>
    <property type="match status" value="1"/>
</dbReference>
<dbReference type="Gene3D" id="3.90.228.10">
    <property type="match status" value="1"/>
</dbReference>
<reference evidence="9" key="1">
    <citation type="submission" date="2021-08" db="EMBL/GenBank/DDBJ databases">
        <title>WGS assembly of Ceratopteris richardii.</title>
        <authorList>
            <person name="Marchant D.B."/>
            <person name="Chen G."/>
            <person name="Jenkins J."/>
            <person name="Shu S."/>
            <person name="Leebens-Mack J."/>
            <person name="Grimwood J."/>
            <person name="Schmutz J."/>
            <person name="Soltis P."/>
            <person name="Soltis D."/>
            <person name="Chen Z.-H."/>
        </authorList>
    </citation>
    <scope>NUCLEOTIDE SEQUENCE</scope>
    <source>
        <strain evidence="9">Whitten #5841</strain>
        <tissue evidence="9">Leaf</tissue>
    </source>
</reference>
<feature type="region of interest" description="Disordered" evidence="5">
    <location>
        <begin position="209"/>
        <end position="234"/>
    </location>
</feature>
<evidence type="ECO:0000256" key="4">
    <source>
        <dbReference type="ARBA" id="ARBA00023242"/>
    </source>
</evidence>
<evidence type="ECO:0000256" key="5">
    <source>
        <dbReference type="SAM" id="MobiDB-lite"/>
    </source>
</evidence>
<dbReference type="PROSITE" id="PS50918">
    <property type="entry name" value="WWE"/>
    <property type="match status" value="1"/>
</dbReference>
<proteinExistence type="predicted"/>
<dbReference type="OMA" id="MCEIDEN"/>
<evidence type="ECO:0000259" key="6">
    <source>
        <dbReference type="PROSITE" id="PS50918"/>
    </source>
</evidence>
<organism evidence="9 10">
    <name type="scientific">Ceratopteris richardii</name>
    <name type="common">Triangle waterfern</name>
    <dbReference type="NCBI Taxonomy" id="49495"/>
    <lineage>
        <taxon>Eukaryota</taxon>
        <taxon>Viridiplantae</taxon>
        <taxon>Streptophyta</taxon>
        <taxon>Embryophyta</taxon>
        <taxon>Tracheophyta</taxon>
        <taxon>Polypodiopsida</taxon>
        <taxon>Polypodiidae</taxon>
        <taxon>Polypodiales</taxon>
        <taxon>Pteridineae</taxon>
        <taxon>Pteridaceae</taxon>
        <taxon>Parkerioideae</taxon>
        <taxon>Ceratopteris</taxon>
    </lineage>
</organism>
<sequence>MDPSLCKRKSPPLGLLSSASKRSKVGDDFSSSSSSRSRIYEESSALARVMFYEKGQWKDFFPETLLALMAAFQARCTVVEFTLRGNRYVVSFIRMCQINLATGFCRSISWIDDTGRRFIPSRCIEGHLRTFMHTDSIAAACSTDHFPHYADGVSNNTGQQEAVSNLKGAPVAKERVSESTSDVVRCEHDKLDRRSSALSSTESYSIDSEASSSYSSETSSTVSSSDSESEVTSSSSHAYVGRSFSQVPPEFPLLQDKLLALNPTEAEFDEVKKKFLAGLSPLAKHTTITGISRNLHCSISAKVQYQAFSQQKSALEALRGDANVRYAWYGTSKQGISSLVLHGFGQPRTLMDRPMYGVGVYLAPEKFPYKGLVYSDVDEDGQQHMVLCRVIMGTMEQVPRGSTQFHPSNEKYDSGVDNIENPKHYVVWSTHMNTHILMDYVISFKLAAPFQGFVANSKEKLALDCFVDNRFQQRPQGKVQSGKASGKVSNLSRSPWMSIDMLFLLLKASLSADNMNILQQQHLALKEGRLSSADFISSIRSIAGDQLLSSSLKSMHTHVLGAALLQRFLTSHNWLTTSNAKVV</sequence>
<keyword evidence="2" id="KW-0217">Developmental protein</keyword>
<evidence type="ECO:0000256" key="1">
    <source>
        <dbReference type="ARBA" id="ARBA00004123"/>
    </source>
</evidence>
<dbReference type="InterPro" id="IPR037197">
    <property type="entry name" value="WWE_dom_sf"/>
</dbReference>
<dbReference type="AlphaFoldDB" id="A0A8T2QGX6"/>
<dbReference type="SUPFAM" id="SSF56399">
    <property type="entry name" value="ADP-ribosylation"/>
    <property type="match status" value="1"/>
</dbReference>
<dbReference type="InterPro" id="IPR022003">
    <property type="entry name" value="RST"/>
</dbReference>
<dbReference type="PROSITE" id="PS51059">
    <property type="entry name" value="PARP_CATALYTIC"/>
    <property type="match status" value="1"/>
</dbReference>
<dbReference type="InterPro" id="IPR004170">
    <property type="entry name" value="WWE_dom"/>
</dbReference>
<dbReference type="Pfam" id="PF00644">
    <property type="entry name" value="PARP"/>
    <property type="match status" value="1"/>
</dbReference>
<name>A0A8T2QGX6_CERRI</name>
<gene>
    <name evidence="9" type="ORF">KP509_35G050900</name>
</gene>
<feature type="region of interest" description="Disordered" evidence="5">
    <location>
        <begin position="160"/>
        <end position="185"/>
    </location>
</feature>
<protein>
    <recommendedName>
        <fullName evidence="11">Poly [ADP-ribose] polymerase</fullName>
    </recommendedName>
</protein>
<feature type="compositionally biased region" description="Basic residues" evidence="5">
    <location>
        <begin position="1"/>
        <end position="10"/>
    </location>
</feature>
<feature type="domain" description="PARP catalytic" evidence="7">
    <location>
        <begin position="245"/>
        <end position="465"/>
    </location>
</feature>
<dbReference type="InterPro" id="IPR057823">
    <property type="entry name" value="WWE_RCD1"/>
</dbReference>
<feature type="region of interest" description="Disordered" evidence="5">
    <location>
        <begin position="1"/>
        <end position="34"/>
    </location>
</feature>
<evidence type="ECO:0008006" key="11">
    <source>
        <dbReference type="Google" id="ProtNLM"/>
    </source>
</evidence>
<dbReference type="InterPro" id="IPR044964">
    <property type="entry name" value="RCD1/SRO1-5"/>
</dbReference>
<dbReference type="Gene3D" id="3.30.720.50">
    <property type="match status" value="1"/>
</dbReference>
<comment type="subcellular location">
    <subcellularLocation>
        <location evidence="1">Nucleus</location>
    </subcellularLocation>
</comment>
<dbReference type="PROSITE" id="PS51879">
    <property type="entry name" value="RST"/>
    <property type="match status" value="1"/>
</dbReference>
<dbReference type="OrthoDB" id="6133115at2759"/>
<dbReference type="InterPro" id="IPR012317">
    <property type="entry name" value="Poly(ADP-ribose)pol_cat_dom"/>
</dbReference>
<evidence type="ECO:0000313" key="10">
    <source>
        <dbReference type="Proteomes" id="UP000825935"/>
    </source>
</evidence>
<accession>A0A8T2QGX6</accession>
<evidence type="ECO:0000256" key="2">
    <source>
        <dbReference type="ARBA" id="ARBA00022473"/>
    </source>
</evidence>
<feature type="domain" description="RST" evidence="8">
    <location>
        <begin position="490"/>
        <end position="561"/>
    </location>
</feature>